<dbReference type="InterPro" id="IPR052707">
    <property type="entry name" value="OsmC_Ohr_Peroxiredoxin"/>
</dbReference>
<dbReference type="Proteomes" id="UP000314011">
    <property type="component" value="Unassembled WGS sequence"/>
</dbReference>
<keyword evidence="2" id="KW-1185">Reference proteome</keyword>
<comment type="caution">
    <text evidence="1">The sequence shown here is derived from an EMBL/GenBank/DDBJ whole genome shotgun (WGS) entry which is preliminary data.</text>
</comment>
<dbReference type="InterPro" id="IPR019904">
    <property type="entry name" value="Peroxiredoxin_OsmC"/>
</dbReference>
<dbReference type="InterPro" id="IPR036102">
    <property type="entry name" value="OsmC/Ohrsf"/>
</dbReference>
<dbReference type="Gene3D" id="3.30.300.20">
    <property type="match status" value="1"/>
</dbReference>
<dbReference type="Pfam" id="PF02566">
    <property type="entry name" value="OsmC"/>
    <property type="match status" value="1"/>
</dbReference>
<dbReference type="RefSeq" id="WP_140192503.1">
    <property type="nucleotide sequence ID" value="NZ_CP065915.1"/>
</dbReference>
<evidence type="ECO:0000313" key="2">
    <source>
        <dbReference type="Proteomes" id="UP000314011"/>
    </source>
</evidence>
<dbReference type="SUPFAM" id="SSF82784">
    <property type="entry name" value="OsmC-like"/>
    <property type="match status" value="1"/>
</dbReference>
<dbReference type="PANTHER" id="PTHR42830:SF1">
    <property type="entry name" value="OSMOTICALLY INDUCIBLE FAMILY PROTEIN"/>
    <property type="match status" value="1"/>
</dbReference>
<dbReference type="OrthoDB" id="9807532at2"/>
<dbReference type="PANTHER" id="PTHR42830">
    <property type="entry name" value="OSMOTICALLY INDUCIBLE FAMILY PROTEIN"/>
    <property type="match status" value="1"/>
</dbReference>
<dbReference type="GO" id="GO:0006979">
    <property type="term" value="P:response to oxidative stress"/>
    <property type="evidence" value="ECO:0007669"/>
    <property type="project" value="InterPro"/>
</dbReference>
<dbReference type="NCBIfam" id="TIGR03562">
    <property type="entry name" value="osmo_induc_OsmC"/>
    <property type="match status" value="1"/>
</dbReference>
<dbReference type="GO" id="GO:0004601">
    <property type="term" value="F:peroxidase activity"/>
    <property type="evidence" value="ECO:0007669"/>
    <property type="project" value="InterPro"/>
</dbReference>
<protein>
    <submittedName>
        <fullName evidence="1">OsmC family protein</fullName>
    </submittedName>
</protein>
<dbReference type="InterPro" id="IPR003718">
    <property type="entry name" value="OsmC/Ohr_fam"/>
</dbReference>
<name>A0A5C5GAJ9_9RHOB</name>
<reference evidence="1 2" key="1">
    <citation type="submission" date="2019-06" db="EMBL/GenBank/DDBJ databases">
        <title>Genome of new Rhodobacteraceae sp. SM1903.</title>
        <authorList>
            <person name="Ren X."/>
        </authorList>
    </citation>
    <scope>NUCLEOTIDE SEQUENCE [LARGE SCALE GENOMIC DNA]</scope>
    <source>
        <strain evidence="1 2">SM1903</strain>
    </source>
</reference>
<proteinExistence type="predicted"/>
<gene>
    <name evidence="1" type="ORF">FHY64_00515</name>
</gene>
<organism evidence="1 2">
    <name type="scientific">Pelagovum pacificum</name>
    <dbReference type="NCBI Taxonomy" id="2588711"/>
    <lineage>
        <taxon>Bacteria</taxon>
        <taxon>Pseudomonadati</taxon>
        <taxon>Pseudomonadota</taxon>
        <taxon>Alphaproteobacteria</taxon>
        <taxon>Rhodobacterales</taxon>
        <taxon>Paracoccaceae</taxon>
        <taxon>Pelagovum</taxon>
    </lineage>
</organism>
<dbReference type="EMBL" id="VFFF01000001">
    <property type="protein sequence ID" value="TNY31822.1"/>
    <property type="molecule type" value="Genomic_DNA"/>
</dbReference>
<evidence type="ECO:0000313" key="1">
    <source>
        <dbReference type="EMBL" id="TNY31822.1"/>
    </source>
</evidence>
<dbReference type="AlphaFoldDB" id="A0A5C5GAJ9"/>
<accession>A0A5C5GAJ9</accession>
<sequence length="141" mass="14656">MIKKFGTANWQGDLKTGKGKISTETKVLDAVPYGFNTRFEGQKGSNPEELIGAAHASCFAMALSLNLGEAGLTADNIDAKSTVSLEEVDGGFAITKAHIEVTASVPGASEEQFTSAANATKTGCPVSKVLNCEITMDAKLA</sequence>
<dbReference type="InterPro" id="IPR015946">
    <property type="entry name" value="KH_dom-like_a/b"/>
</dbReference>